<dbReference type="InterPro" id="IPR050464">
    <property type="entry name" value="Zeta_carotene_desat/Oxidored"/>
</dbReference>
<dbReference type="Pfam" id="PF13450">
    <property type="entry name" value="NAD_binding_8"/>
    <property type="match status" value="1"/>
</dbReference>
<dbReference type="AlphaFoldDB" id="A0A418Y7C3"/>
<sequence length="697" mass="76259">MTTGPATGAQRKKIAILGGGVGSLSAAWHLSTPLGWQDRYDITVYQQGWRLGGKGASGRNALHAQRIEEHGLHVWFGSYSNAFTMMRGAYERLGRAPGAPLAALKDAFHPHDYIALADPVDGEWRPWHIVMQPLPGEPGVGAPVTMWQMAMTLLGWIGRWLEELGSLQGAALHGTEVARSYRLLAALARTLPDDSRKHPMHQHLLLAQALDGMRARLRNGYREFAPTSEALRRVRISLEVGSTVLKGLFADGVFIKGFDVINGHDLRAWLAMHGGDPELCIGSTPVRAVYDLVFAYENGQAAKPTVEAGTMLRFMMRGGLGYKGSFMYKMQAGMGDTVFTPLYQVLAGRGVKFRFFHKVEELLPDGDEVGAIRITRQLSLRDGRYSPLVNVKGLDCWPSAPNYAQVDPAQAVLLQEREVDLESHWSDWPGIYQREYGQPLPEMTLQRGRDFDTVVFGIPAGSLAALCPRLLAQSAPLKAASEQLRTVSTQAYQVWMDRDLGELGWPAQPGGQQPVLTGFSKPYDTWAPMDHLLPREDWPAGRRPGNVSYLCSVLPMSAYPPPSEHGFPARATALAKEGAIRQLDGEIVALWPSAGRPGAFPWHWLADPQGRDGEARFGAQYWRANVGPSERYVQCAAGTAQYRLPADGSGFSNLYLAGDWLKTGADAGCIEAAVMGGMQASRAICGYPGKIEGESDE</sequence>
<dbReference type="GO" id="GO:0016491">
    <property type="term" value="F:oxidoreductase activity"/>
    <property type="evidence" value="ECO:0007669"/>
    <property type="project" value="TreeGrafter"/>
</dbReference>
<dbReference type="OrthoDB" id="220163at2"/>
<dbReference type="EMBL" id="QYUP01000020">
    <property type="protein sequence ID" value="RJG25871.1"/>
    <property type="molecule type" value="Genomic_DNA"/>
</dbReference>
<dbReference type="PANTHER" id="PTHR42923:SF46">
    <property type="entry name" value="AMINE OXIDASE"/>
    <property type="match status" value="1"/>
</dbReference>
<evidence type="ECO:0000313" key="2">
    <source>
        <dbReference type="Proteomes" id="UP000284006"/>
    </source>
</evidence>
<evidence type="ECO:0000313" key="1">
    <source>
        <dbReference type="EMBL" id="RJG25871.1"/>
    </source>
</evidence>
<comment type="caution">
    <text evidence="1">The sequence shown here is derived from an EMBL/GenBank/DDBJ whole genome shotgun (WGS) entry which is preliminary data.</text>
</comment>
<keyword evidence="2" id="KW-1185">Reference proteome</keyword>
<dbReference type="PANTHER" id="PTHR42923">
    <property type="entry name" value="PROTOPORPHYRINOGEN OXIDASE"/>
    <property type="match status" value="1"/>
</dbReference>
<gene>
    <name evidence="1" type="ORF">D3872_02365</name>
</gene>
<proteinExistence type="predicted"/>
<organism evidence="1 2">
    <name type="scientific">Massilia cavernae</name>
    <dbReference type="NCBI Taxonomy" id="2320864"/>
    <lineage>
        <taxon>Bacteria</taxon>
        <taxon>Pseudomonadati</taxon>
        <taxon>Pseudomonadota</taxon>
        <taxon>Betaproteobacteria</taxon>
        <taxon>Burkholderiales</taxon>
        <taxon>Oxalobacteraceae</taxon>
        <taxon>Telluria group</taxon>
        <taxon>Massilia</taxon>
    </lineage>
</organism>
<protein>
    <recommendedName>
        <fullName evidence="3">Amine oxidase domain-containing protein</fullName>
    </recommendedName>
</protein>
<dbReference type="InterPro" id="IPR036188">
    <property type="entry name" value="FAD/NAD-bd_sf"/>
</dbReference>
<name>A0A418Y7C3_9BURK</name>
<reference evidence="1 2" key="1">
    <citation type="submission" date="2018-09" db="EMBL/GenBank/DDBJ databases">
        <authorList>
            <person name="Zhu H."/>
        </authorList>
    </citation>
    <scope>NUCLEOTIDE SEQUENCE [LARGE SCALE GENOMIC DNA]</scope>
    <source>
        <strain evidence="1 2">K1S02-61</strain>
    </source>
</reference>
<evidence type="ECO:0008006" key="3">
    <source>
        <dbReference type="Google" id="ProtNLM"/>
    </source>
</evidence>
<dbReference type="RefSeq" id="WP_119809302.1">
    <property type="nucleotide sequence ID" value="NZ_QYUP01000020.1"/>
</dbReference>
<dbReference type="Proteomes" id="UP000284006">
    <property type="component" value="Unassembled WGS sequence"/>
</dbReference>
<dbReference type="Gene3D" id="3.50.50.60">
    <property type="entry name" value="FAD/NAD(P)-binding domain"/>
    <property type="match status" value="1"/>
</dbReference>
<dbReference type="SUPFAM" id="SSF51905">
    <property type="entry name" value="FAD/NAD(P)-binding domain"/>
    <property type="match status" value="1"/>
</dbReference>
<accession>A0A418Y7C3</accession>